<dbReference type="EMBL" id="UZAL01028601">
    <property type="protein sequence ID" value="VDP42324.1"/>
    <property type="molecule type" value="Genomic_DNA"/>
</dbReference>
<keyword evidence="1" id="KW-0472">Membrane</keyword>
<evidence type="ECO:0000313" key="3">
    <source>
        <dbReference type="Proteomes" id="UP000269396"/>
    </source>
</evidence>
<sequence length="38" mass="4441">MSKCDKGSTFIWSVLVANGIYLITGRSLWYTQFRLDNR</sequence>
<gene>
    <name evidence="2" type="ORF">SMTD_LOCUS7980</name>
</gene>
<dbReference type="AlphaFoldDB" id="A0A3P8ECH1"/>
<keyword evidence="3" id="KW-1185">Reference proteome</keyword>
<organism evidence="2 3">
    <name type="scientific">Schistosoma mattheei</name>
    <dbReference type="NCBI Taxonomy" id="31246"/>
    <lineage>
        <taxon>Eukaryota</taxon>
        <taxon>Metazoa</taxon>
        <taxon>Spiralia</taxon>
        <taxon>Lophotrochozoa</taxon>
        <taxon>Platyhelminthes</taxon>
        <taxon>Trematoda</taxon>
        <taxon>Digenea</taxon>
        <taxon>Strigeidida</taxon>
        <taxon>Schistosomatoidea</taxon>
        <taxon>Schistosomatidae</taxon>
        <taxon>Schistosoma</taxon>
    </lineage>
</organism>
<dbReference type="Proteomes" id="UP000269396">
    <property type="component" value="Unassembled WGS sequence"/>
</dbReference>
<accession>A0A3P8ECH1</accession>
<proteinExistence type="predicted"/>
<keyword evidence="1" id="KW-1133">Transmembrane helix</keyword>
<feature type="transmembrane region" description="Helical" evidence="1">
    <location>
        <begin position="9"/>
        <end position="29"/>
    </location>
</feature>
<name>A0A3P8ECH1_9TREM</name>
<evidence type="ECO:0000313" key="2">
    <source>
        <dbReference type="EMBL" id="VDP42324.1"/>
    </source>
</evidence>
<reference evidence="2 3" key="1">
    <citation type="submission" date="2018-11" db="EMBL/GenBank/DDBJ databases">
        <authorList>
            <consortium name="Pathogen Informatics"/>
        </authorList>
    </citation>
    <scope>NUCLEOTIDE SEQUENCE [LARGE SCALE GENOMIC DNA]</scope>
    <source>
        <strain>Denwood</strain>
        <strain evidence="3">Zambia</strain>
    </source>
</reference>
<keyword evidence="1" id="KW-0812">Transmembrane</keyword>
<protein>
    <submittedName>
        <fullName evidence="2">Uncharacterized protein</fullName>
    </submittedName>
</protein>
<evidence type="ECO:0000256" key="1">
    <source>
        <dbReference type="SAM" id="Phobius"/>
    </source>
</evidence>